<evidence type="ECO:0000256" key="1">
    <source>
        <dbReference type="SAM" id="SignalP"/>
    </source>
</evidence>
<name>A0ABW6KCI0_9BACI</name>
<keyword evidence="4" id="KW-1185">Reference proteome</keyword>
<comment type="caution">
    <text evidence="2">The sequence shown here is derived from an EMBL/GenBank/DDBJ whole genome shotgun (WGS) entry which is preliminary data.</text>
</comment>
<dbReference type="PROSITE" id="PS51257">
    <property type="entry name" value="PROKAR_LIPOPROTEIN"/>
    <property type="match status" value="1"/>
</dbReference>
<keyword evidence="1" id="KW-0732">Signal</keyword>
<organism evidence="2 4">
    <name type="scientific">Cytobacillus spartinae</name>
    <dbReference type="NCBI Taxonomy" id="3299023"/>
    <lineage>
        <taxon>Bacteria</taxon>
        <taxon>Bacillati</taxon>
        <taxon>Bacillota</taxon>
        <taxon>Bacilli</taxon>
        <taxon>Bacillales</taxon>
        <taxon>Bacillaceae</taxon>
        <taxon>Cytobacillus</taxon>
    </lineage>
</organism>
<evidence type="ECO:0000313" key="4">
    <source>
        <dbReference type="Proteomes" id="UP001601059"/>
    </source>
</evidence>
<feature type="chain" id="PRO_5045033470" description="Lipoprotein" evidence="1">
    <location>
        <begin position="23"/>
        <end position="155"/>
    </location>
</feature>
<protein>
    <recommendedName>
        <fullName evidence="5">Lipoprotein</fullName>
    </recommendedName>
</protein>
<evidence type="ECO:0000313" key="3">
    <source>
        <dbReference type="EMBL" id="MFE8701294.1"/>
    </source>
</evidence>
<dbReference type="Proteomes" id="UP001601059">
    <property type="component" value="Unassembled WGS sequence"/>
</dbReference>
<feature type="signal peptide" evidence="1">
    <location>
        <begin position="1"/>
        <end position="22"/>
    </location>
</feature>
<evidence type="ECO:0008006" key="5">
    <source>
        <dbReference type="Google" id="ProtNLM"/>
    </source>
</evidence>
<accession>A0ABW6KCI0</accession>
<gene>
    <name evidence="2" type="ORF">ACFYKX_10035</name>
    <name evidence="3" type="ORF">ACFYKX_11870</name>
</gene>
<dbReference type="RefSeq" id="WP_389360648.1">
    <property type="nucleotide sequence ID" value="NZ_JBIACK010000004.1"/>
</dbReference>
<reference evidence="2 4" key="1">
    <citation type="submission" date="2024-08" db="EMBL/GenBank/DDBJ databases">
        <title>Two novel Cytobacillus novel species.</title>
        <authorList>
            <person name="Liu G."/>
        </authorList>
    </citation>
    <scope>NUCLEOTIDE SEQUENCE [LARGE SCALE GENOMIC DNA]</scope>
    <source>
        <strain evidence="2 4">FJAT-54145</strain>
    </source>
</reference>
<sequence length="155" mass="17921">MKKWWIAPALVSVLLLGGCANEDEYWQETKRTVETITLGTATFHQELAQSDSYVTTLALISLEAGELNRNIAKLKNMEVPNKMESFHRRLISSYESLSLYYEDVLLLSPTTKEEATPEQLKILKTKLKDYPNVLKIHFEELEALEFERERLQKGE</sequence>
<dbReference type="EMBL" id="JBIACK010000004">
    <property type="protein sequence ID" value="MFE8701294.1"/>
    <property type="molecule type" value="Genomic_DNA"/>
</dbReference>
<dbReference type="EMBL" id="JBIACK010000004">
    <property type="protein sequence ID" value="MFE8700955.1"/>
    <property type="molecule type" value="Genomic_DNA"/>
</dbReference>
<evidence type="ECO:0000313" key="2">
    <source>
        <dbReference type="EMBL" id="MFE8700955.1"/>
    </source>
</evidence>
<proteinExistence type="predicted"/>